<sequence length="28" mass="3273">MKRSPDRSGGLFFREIDLGFLFPHLAHQ</sequence>
<accession>A0A382X3X7</accession>
<protein>
    <submittedName>
        <fullName evidence="1">Uncharacterized protein</fullName>
    </submittedName>
</protein>
<organism evidence="1">
    <name type="scientific">marine metagenome</name>
    <dbReference type="NCBI Taxonomy" id="408172"/>
    <lineage>
        <taxon>unclassified sequences</taxon>
        <taxon>metagenomes</taxon>
        <taxon>ecological metagenomes</taxon>
    </lineage>
</organism>
<proteinExistence type="predicted"/>
<name>A0A382X3X7_9ZZZZ</name>
<gene>
    <name evidence="1" type="ORF">METZ01_LOCUS418159</name>
</gene>
<dbReference type="EMBL" id="UINC01164448">
    <property type="protein sequence ID" value="SVD65305.1"/>
    <property type="molecule type" value="Genomic_DNA"/>
</dbReference>
<evidence type="ECO:0000313" key="1">
    <source>
        <dbReference type="EMBL" id="SVD65305.1"/>
    </source>
</evidence>
<dbReference type="AlphaFoldDB" id="A0A382X3X7"/>
<feature type="non-terminal residue" evidence="1">
    <location>
        <position position="28"/>
    </location>
</feature>
<reference evidence="1" key="1">
    <citation type="submission" date="2018-05" db="EMBL/GenBank/DDBJ databases">
        <authorList>
            <person name="Lanie J.A."/>
            <person name="Ng W.-L."/>
            <person name="Kazmierczak K.M."/>
            <person name="Andrzejewski T.M."/>
            <person name="Davidsen T.M."/>
            <person name="Wayne K.J."/>
            <person name="Tettelin H."/>
            <person name="Glass J.I."/>
            <person name="Rusch D."/>
            <person name="Podicherti R."/>
            <person name="Tsui H.-C.T."/>
            <person name="Winkler M.E."/>
        </authorList>
    </citation>
    <scope>NUCLEOTIDE SEQUENCE</scope>
</reference>